<dbReference type="KEGG" id="kol:Kole_1424"/>
<accession>C5CE15</accession>
<evidence type="ECO:0000313" key="2">
    <source>
        <dbReference type="Proteomes" id="UP000002382"/>
    </source>
</evidence>
<organism evidence="1 2">
    <name type="scientific">Kosmotoga olearia (strain ATCC BAA-1733 / DSM 21960 / TBF 19.5.1)</name>
    <dbReference type="NCBI Taxonomy" id="521045"/>
    <lineage>
        <taxon>Bacteria</taxon>
        <taxon>Thermotogati</taxon>
        <taxon>Thermotogota</taxon>
        <taxon>Thermotogae</taxon>
        <taxon>Kosmotogales</taxon>
        <taxon>Kosmotogaceae</taxon>
        <taxon>Kosmotoga</taxon>
    </lineage>
</organism>
<gene>
    <name evidence="1" type="ordered locus">Kole_1424</name>
</gene>
<dbReference type="HOGENOM" id="CLU_2880036_0_0_0"/>
<reference evidence="1 2" key="2">
    <citation type="journal article" date="2011" name="J. Bacteriol.">
        <title>Genome Sequence of Kosmotoga olearia Strain TBF 19.5.1, a Thermophilic Bacterium with a Wide Growth Temperature Range, Isolated from the Troll B Oil Platform in the North Sea.</title>
        <authorList>
            <person name="Swithers K.S."/>
            <person name="Dipippo J.L."/>
            <person name="Bruce D.C."/>
            <person name="Detter C."/>
            <person name="Tapia R."/>
            <person name="Han S."/>
            <person name="Goodwin L.A."/>
            <person name="Han J."/>
            <person name="Woyke T."/>
            <person name="Pitluck S."/>
            <person name="Pennacchio L."/>
            <person name="Nolan M."/>
            <person name="Mikhailova N."/>
            <person name="Land M.L."/>
            <person name="Nesbo C.L."/>
            <person name="Gogarten J.P."/>
            <person name="Noll K.M."/>
        </authorList>
    </citation>
    <scope>NUCLEOTIDE SEQUENCE [LARGE SCALE GENOMIC DNA]</scope>
    <source>
        <strain evidence="2">ATCC BAA-1733 / DSM 21960 / TBF 19.5.1</strain>
    </source>
</reference>
<sequence>MSLSISSRFYFEASILFQVDLFLRHYGFRVTRKNLSSRIFEDRDLGKNQALPEVVRAKSEAGY</sequence>
<reference evidence="1 2" key="1">
    <citation type="submission" date="2009-06" db="EMBL/GenBank/DDBJ databases">
        <title>Complete sequence of Thermotogales bacterium TBF 19.5.1.</title>
        <authorList>
            <consortium name="US DOE Joint Genome Institute"/>
            <person name="Lucas S."/>
            <person name="Copeland A."/>
            <person name="Lapidus A."/>
            <person name="Glavina del Rio T."/>
            <person name="Tice H."/>
            <person name="Bruce D."/>
            <person name="Goodwin L."/>
            <person name="Pitluck S."/>
            <person name="Chertkov O."/>
            <person name="Brettin T."/>
            <person name="Detter J.C."/>
            <person name="Han C."/>
            <person name="Schmutz J."/>
            <person name="Larimer F."/>
            <person name="Land M."/>
            <person name="Hauser L."/>
            <person name="Kyrpides N."/>
            <person name="Ovchinnikova G."/>
            <person name="Noll K."/>
        </authorList>
    </citation>
    <scope>NUCLEOTIDE SEQUENCE [LARGE SCALE GENOMIC DNA]</scope>
    <source>
        <strain evidence="2">ATCC BAA-1733 / DSM 21960 / TBF 19.5.1</strain>
    </source>
</reference>
<dbReference type="Proteomes" id="UP000002382">
    <property type="component" value="Chromosome"/>
</dbReference>
<proteinExistence type="predicted"/>
<dbReference type="AlphaFoldDB" id="C5CE15"/>
<keyword evidence="2" id="KW-1185">Reference proteome</keyword>
<protein>
    <submittedName>
        <fullName evidence="1">Uncharacterized protein</fullName>
    </submittedName>
</protein>
<dbReference type="EMBL" id="CP001634">
    <property type="protein sequence ID" value="ACR80117.1"/>
    <property type="molecule type" value="Genomic_DNA"/>
</dbReference>
<evidence type="ECO:0000313" key="1">
    <source>
        <dbReference type="EMBL" id="ACR80117.1"/>
    </source>
</evidence>
<name>C5CE15_KOSOT</name>